<proteinExistence type="predicted"/>
<feature type="domain" description="Prephenate/arogenate dehydrogenase" evidence="2">
    <location>
        <begin position="3"/>
        <end position="288"/>
    </location>
</feature>
<dbReference type="InterPro" id="IPR003099">
    <property type="entry name" value="Prephen_DH"/>
</dbReference>
<dbReference type="Gene3D" id="1.10.3660.10">
    <property type="entry name" value="6-phosphogluconate dehydrogenase C-terminal like domain"/>
    <property type="match status" value="1"/>
</dbReference>
<evidence type="ECO:0000259" key="2">
    <source>
        <dbReference type="PROSITE" id="PS51176"/>
    </source>
</evidence>
<dbReference type="Gene3D" id="3.40.50.720">
    <property type="entry name" value="NAD(P)-binding Rossmann-like Domain"/>
    <property type="match status" value="1"/>
</dbReference>
<dbReference type="PANTHER" id="PTHR21363">
    <property type="entry name" value="PREPHENATE DEHYDROGENASE"/>
    <property type="match status" value="1"/>
</dbReference>
<organism evidence="3 4">
    <name type="scientific">Thiorhodococcus fuscus</name>
    <dbReference type="NCBI Taxonomy" id="527200"/>
    <lineage>
        <taxon>Bacteria</taxon>
        <taxon>Pseudomonadati</taxon>
        <taxon>Pseudomonadota</taxon>
        <taxon>Gammaproteobacteria</taxon>
        <taxon>Chromatiales</taxon>
        <taxon>Chromatiaceae</taxon>
        <taxon>Thiorhodococcus</taxon>
    </lineage>
</organism>
<keyword evidence="1" id="KW-0560">Oxidoreductase</keyword>
<comment type="caution">
    <text evidence="3">The sequence shown here is derived from an EMBL/GenBank/DDBJ whole genome shotgun (WGS) entry which is preliminary data.</text>
</comment>
<dbReference type="Pfam" id="PF20463">
    <property type="entry name" value="PDH_C"/>
    <property type="match status" value="1"/>
</dbReference>
<protein>
    <submittedName>
        <fullName evidence="3">Prephenate dehydrogenase</fullName>
    </submittedName>
</protein>
<evidence type="ECO:0000313" key="3">
    <source>
        <dbReference type="EMBL" id="MFD2112133.1"/>
    </source>
</evidence>
<dbReference type="SUPFAM" id="SSF48179">
    <property type="entry name" value="6-phosphogluconate dehydrogenase C-terminal domain-like"/>
    <property type="match status" value="1"/>
</dbReference>
<accession>A0ABW4YAX9</accession>
<sequence length="288" mass="30739">MIERLAVIGVGLIGGSLARALRREGVVGEVVGCGRALANLEQAVELGVIDRFTQRPDEAVAGADMVFVAVPLGAMRGVFSAISDRLDPGAVVTDGGSVKGSVVADAMAAFKGVPPSLVPGHPIAGTECSGVEASFAELYENRRVILTPLPETDPDALSRVTAMWETCGAEVTCMSVAHHDEVLAATSHLPHMLAFGLVDSLARMRENDAIFRYAAGGFRDFTRIASSNPVMWRDICLANREALSAMLARFGVEMTDLAESIRRADGEHLLEIFERAKSARDRYVDSAR</sequence>
<dbReference type="InterPro" id="IPR050812">
    <property type="entry name" value="Preph/Arog_dehydrog"/>
</dbReference>
<dbReference type="EMBL" id="JBHUHX010000020">
    <property type="protein sequence ID" value="MFD2112133.1"/>
    <property type="molecule type" value="Genomic_DNA"/>
</dbReference>
<dbReference type="PROSITE" id="PS51176">
    <property type="entry name" value="PDH_ADH"/>
    <property type="match status" value="1"/>
</dbReference>
<reference evidence="4" key="1">
    <citation type="journal article" date="2019" name="Int. J. Syst. Evol. Microbiol.">
        <title>The Global Catalogue of Microorganisms (GCM) 10K type strain sequencing project: providing services to taxonomists for standard genome sequencing and annotation.</title>
        <authorList>
            <consortium name="The Broad Institute Genomics Platform"/>
            <consortium name="The Broad Institute Genome Sequencing Center for Infectious Disease"/>
            <person name="Wu L."/>
            <person name="Ma J."/>
        </authorList>
    </citation>
    <scope>NUCLEOTIDE SEQUENCE [LARGE SCALE GENOMIC DNA]</scope>
    <source>
        <strain evidence="4">KACC 12597</strain>
    </source>
</reference>
<dbReference type="RefSeq" id="WP_386026167.1">
    <property type="nucleotide sequence ID" value="NZ_JBHUHX010000020.1"/>
</dbReference>
<dbReference type="InterPro" id="IPR036291">
    <property type="entry name" value="NAD(P)-bd_dom_sf"/>
</dbReference>
<dbReference type="PANTHER" id="PTHR21363:SF0">
    <property type="entry name" value="PREPHENATE DEHYDROGENASE [NADP(+)]"/>
    <property type="match status" value="1"/>
</dbReference>
<dbReference type="SUPFAM" id="SSF51735">
    <property type="entry name" value="NAD(P)-binding Rossmann-fold domains"/>
    <property type="match status" value="1"/>
</dbReference>
<keyword evidence="4" id="KW-1185">Reference proteome</keyword>
<gene>
    <name evidence="3" type="ORF">ACFSJC_09810</name>
</gene>
<evidence type="ECO:0000313" key="4">
    <source>
        <dbReference type="Proteomes" id="UP001597337"/>
    </source>
</evidence>
<dbReference type="InterPro" id="IPR008927">
    <property type="entry name" value="6-PGluconate_DH-like_C_sf"/>
</dbReference>
<dbReference type="InterPro" id="IPR046826">
    <property type="entry name" value="PDH_N"/>
</dbReference>
<name>A0ABW4YAX9_9GAMM</name>
<dbReference type="Proteomes" id="UP001597337">
    <property type="component" value="Unassembled WGS sequence"/>
</dbReference>
<dbReference type="InterPro" id="IPR046825">
    <property type="entry name" value="PDH_C"/>
</dbReference>
<dbReference type="Pfam" id="PF02153">
    <property type="entry name" value="PDH_N"/>
    <property type="match status" value="1"/>
</dbReference>
<evidence type="ECO:0000256" key="1">
    <source>
        <dbReference type="ARBA" id="ARBA00023002"/>
    </source>
</evidence>